<feature type="region of interest" description="Disordered" evidence="2">
    <location>
        <begin position="104"/>
        <end position="123"/>
    </location>
</feature>
<gene>
    <name evidence="4" type="ORF">GGQ57_002679</name>
</gene>
<protein>
    <submittedName>
        <fullName evidence="4">Spy/CpxP family protein refolding chaperone</fullName>
    </submittedName>
</protein>
<evidence type="ECO:0000256" key="3">
    <source>
        <dbReference type="SAM" id="SignalP"/>
    </source>
</evidence>
<feature type="coiled-coil region" evidence="1">
    <location>
        <begin position="61"/>
        <end position="88"/>
    </location>
</feature>
<dbReference type="RefSeq" id="WP_122376157.1">
    <property type="nucleotide sequence ID" value="NZ_BMPB01000005.1"/>
</dbReference>
<evidence type="ECO:0000313" key="5">
    <source>
        <dbReference type="Proteomes" id="UP000533637"/>
    </source>
</evidence>
<reference evidence="4 5" key="1">
    <citation type="submission" date="2020-08" db="EMBL/GenBank/DDBJ databases">
        <title>Genomic Encyclopedia of Type Strains, Phase IV (KMG-IV): sequencing the most valuable type-strain genomes for metagenomic binning, comparative biology and taxonomic classification.</title>
        <authorList>
            <person name="Goeker M."/>
        </authorList>
    </citation>
    <scope>NUCLEOTIDE SEQUENCE [LARGE SCALE GENOMIC DNA]</scope>
    <source>
        <strain evidence="4 5">DSM 102983</strain>
    </source>
</reference>
<accession>A0ABR6KMP1</accession>
<feature type="compositionally biased region" description="Basic and acidic residues" evidence="2">
    <location>
        <begin position="104"/>
        <end position="116"/>
    </location>
</feature>
<organism evidence="4 5">
    <name type="scientific">Parabacteroides faecis</name>
    <dbReference type="NCBI Taxonomy" id="1217282"/>
    <lineage>
        <taxon>Bacteria</taxon>
        <taxon>Pseudomonadati</taxon>
        <taxon>Bacteroidota</taxon>
        <taxon>Bacteroidia</taxon>
        <taxon>Bacteroidales</taxon>
        <taxon>Tannerellaceae</taxon>
        <taxon>Parabacteroides</taxon>
    </lineage>
</organism>
<evidence type="ECO:0000313" key="4">
    <source>
        <dbReference type="EMBL" id="MBB4622770.1"/>
    </source>
</evidence>
<evidence type="ECO:0000256" key="2">
    <source>
        <dbReference type="SAM" id="MobiDB-lite"/>
    </source>
</evidence>
<evidence type="ECO:0000256" key="1">
    <source>
        <dbReference type="SAM" id="Coils"/>
    </source>
</evidence>
<keyword evidence="3" id="KW-0732">Signal</keyword>
<comment type="caution">
    <text evidence="4">The sequence shown here is derived from an EMBL/GenBank/DDBJ whole genome shotgun (WGS) entry which is preliminary data.</text>
</comment>
<feature type="chain" id="PRO_5046578575" evidence="3">
    <location>
        <begin position="21"/>
        <end position="123"/>
    </location>
</feature>
<keyword evidence="5" id="KW-1185">Reference proteome</keyword>
<feature type="signal peptide" evidence="3">
    <location>
        <begin position="1"/>
        <end position="20"/>
    </location>
</feature>
<proteinExistence type="predicted"/>
<sequence length="123" mass="14437">MKKVIGLFLVILISTATVFAQGGNRQGKEGDPSKRSEKMIEDLKLDDKQAAEFRKVEADFREQMKKERESVKEDREKMREKMIAMRTEKDAQIKKILTDEQYKQYQEKQKKADSSRKKGHGRK</sequence>
<keyword evidence="1" id="KW-0175">Coiled coil</keyword>
<name>A0ABR6KMP1_9BACT</name>
<dbReference type="Proteomes" id="UP000533637">
    <property type="component" value="Unassembled WGS sequence"/>
</dbReference>
<dbReference type="EMBL" id="JACHOC010000005">
    <property type="protein sequence ID" value="MBB4622770.1"/>
    <property type="molecule type" value="Genomic_DNA"/>
</dbReference>